<organism evidence="1 2">
    <name type="scientific">Sphingobium agri</name>
    <dbReference type="NCBI Taxonomy" id="2933566"/>
    <lineage>
        <taxon>Bacteria</taxon>
        <taxon>Pseudomonadati</taxon>
        <taxon>Pseudomonadota</taxon>
        <taxon>Alphaproteobacteria</taxon>
        <taxon>Sphingomonadales</taxon>
        <taxon>Sphingomonadaceae</taxon>
        <taxon>Sphingobium</taxon>
    </lineage>
</organism>
<evidence type="ECO:0000313" key="1">
    <source>
        <dbReference type="EMBL" id="MCK0531585.1"/>
    </source>
</evidence>
<reference evidence="1 2" key="1">
    <citation type="submission" date="2022-04" db="EMBL/GenBank/DDBJ databases">
        <authorList>
            <person name="Huq M.A."/>
        </authorList>
    </citation>
    <scope>NUCLEOTIDE SEQUENCE [LARGE SCALE GENOMIC DNA]</scope>
    <source>
        <strain evidence="1 2">MAH-33</strain>
    </source>
</reference>
<keyword evidence="2" id="KW-1185">Reference proteome</keyword>
<protein>
    <submittedName>
        <fullName evidence="1">Uncharacterized protein</fullName>
    </submittedName>
</protein>
<dbReference type="Proteomes" id="UP001203512">
    <property type="component" value="Unassembled WGS sequence"/>
</dbReference>
<dbReference type="EMBL" id="JALKHS010000006">
    <property type="protein sequence ID" value="MCK0531585.1"/>
    <property type="molecule type" value="Genomic_DNA"/>
</dbReference>
<accession>A0ABT0DWU7</accession>
<comment type="caution">
    <text evidence="1">The sequence shown here is derived from an EMBL/GenBank/DDBJ whole genome shotgun (WGS) entry which is preliminary data.</text>
</comment>
<proteinExistence type="predicted"/>
<sequence>MSGQTDAPYLFRRAREEADKVNSALARHAPAEEIAAHRELALRYKVRALAASCPDQVLHDAMENFDMPGDPAAEKPAH</sequence>
<gene>
    <name evidence="1" type="ORF">MU848_08345</name>
</gene>
<evidence type="ECO:0000313" key="2">
    <source>
        <dbReference type="Proteomes" id="UP001203512"/>
    </source>
</evidence>
<dbReference type="RefSeq" id="WP_097092773.1">
    <property type="nucleotide sequence ID" value="NZ_JALKHS010000006.1"/>
</dbReference>
<name>A0ABT0DWU7_9SPHN</name>